<organism evidence="2 3">
    <name type="scientific">Aphanothece sacrum FPU1</name>
    <dbReference type="NCBI Taxonomy" id="1920663"/>
    <lineage>
        <taxon>Bacteria</taxon>
        <taxon>Bacillati</taxon>
        <taxon>Cyanobacteriota</taxon>
        <taxon>Cyanophyceae</taxon>
        <taxon>Oscillatoriophycideae</taxon>
        <taxon>Chroococcales</taxon>
        <taxon>Aphanothecaceae</taxon>
        <taxon>Aphanothece</taxon>
    </lineage>
</organism>
<dbReference type="InterPro" id="IPR003346">
    <property type="entry name" value="Transposase_20"/>
</dbReference>
<reference evidence="3" key="1">
    <citation type="submission" date="2017-05" db="EMBL/GenBank/DDBJ databases">
        <title>Physiological properties and genetic analysis related to exopolysaccharide production of fresh-water unicellular cyanobacterium Aphanothece sacrum, Suizenji Nori, that has been cultured as a food source in Japan.</title>
        <authorList>
            <person name="Kanesaki Y."/>
            <person name="Yoshikawa S."/>
            <person name="Ohki K."/>
        </authorList>
    </citation>
    <scope>NUCLEOTIDE SEQUENCE [LARGE SCALE GENOMIC DNA]</scope>
    <source>
        <strain evidence="3">FPU1</strain>
    </source>
</reference>
<dbReference type="Proteomes" id="UP000287247">
    <property type="component" value="Unassembled WGS sequence"/>
</dbReference>
<proteinExistence type="predicted"/>
<evidence type="ECO:0000313" key="2">
    <source>
        <dbReference type="EMBL" id="GBF79479.1"/>
    </source>
</evidence>
<evidence type="ECO:0000259" key="1">
    <source>
        <dbReference type="Pfam" id="PF02371"/>
    </source>
</evidence>
<dbReference type="EMBL" id="BDQK01000002">
    <property type="protein sequence ID" value="GBF79479.1"/>
    <property type="molecule type" value="Genomic_DNA"/>
</dbReference>
<comment type="caution">
    <text evidence="2">The sequence shown here is derived from an EMBL/GenBank/DDBJ whole genome shotgun (WGS) entry which is preliminary data.</text>
</comment>
<accession>A0A401IE36</accession>
<feature type="domain" description="Transposase IS116/IS110/IS902 C-terminal" evidence="1">
    <location>
        <begin position="289"/>
        <end position="340"/>
    </location>
</feature>
<gene>
    <name evidence="2" type="ORF">AsFPU1_0875</name>
</gene>
<dbReference type="PANTHER" id="PTHR33055">
    <property type="entry name" value="TRANSPOSASE FOR INSERTION SEQUENCE ELEMENT IS1111A"/>
    <property type="match status" value="1"/>
</dbReference>
<dbReference type="GO" id="GO:0003677">
    <property type="term" value="F:DNA binding"/>
    <property type="evidence" value="ECO:0007669"/>
    <property type="project" value="InterPro"/>
</dbReference>
<keyword evidence="3" id="KW-1185">Reference proteome</keyword>
<protein>
    <submittedName>
        <fullName evidence="2">Transposase</fullName>
    </submittedName>
</protein>
<dbReference type="GO" id="GO:0006313">
    <property type="term" value="P:DNA transposition"/>
    <property type="evidence" value="ECO:0007669"/>
    <property type="project" value="InterPro"/>
</dbReference>
<dbReference type="Pfam" id="PF02371">
    <property type="entry name" value="Transposase_20"/>
    <property type="match status" value="1"/>
</dbReference>
<dbReference type="InterPro" id="IPR047650">
    <property type="entry name" value="Transpos_IS110"/>
</dbReference>
<dbReference type="GO" id="GO:0004803">
    <property type="term" value="F:transposase activity"/>
    <property type="evidence" value="ECO:0007669"/>
    <property type="project" value="InterPro"/>
</dbReference>
<sequence>MDIGNGTAVCCLLDVLPNEPRQFYIDRSLYHHFEANSSDVKALLALKPDIAVLEPTGVNYSKIWSTVLIDHGIEVRLIGHNALATHRDHLGLPDKEDETDSFALAHYGLSNIDRPKKFLIIRDKVTQRVRELSLRLEHLNRVQNPIINRMRQDLSWQFPEISHQAIRRSGYTVPIFYRWLAGLRPWKRYDNLYEKTIGLGLTDTVRKHAKRLIDLQSEEIEIEQELTELMQHERFKPYLKVLIKFGFGKRQQAILISQIYPFENFLDEDNKPIVVFKPATKRSKNKYTKRYLSRRRFEKMLGVAPTESSSGKKQEKKVRFGSDLCRKTLWQWIFTRVETTKGRRNNDVLKDLYEWMHDPQRKGTPIRLLRLKTASKGVRMLFDHLVLELCT</sequence>
<name>A0A401IE36_APHSA</name>
<dbReference type="AlphaFoldDB" id="A0A401IE36"/>
<evidence type="ECO:0000313" key="3">
    <source>
        <dbReference type="Proteomes" id="UP000287247"/>
    </source>
</evidence>